<protein>
    <submittedName>
        <fullName evidence="5">ADP-ribosylglycohydrolase family protein</fullName>
    </submittedName>
</protein>
<evidence type="ECO:0000313" key="5">
    <source>
        <dbReference type="EMBL" id="MBF1130032.1"/>
    </source>
</evidence>
<dbReference type="InterPro" id="IPR050792">
    <property type="entry name" value="ADP-ribosylglycohydrolase"/>
</dbReference>
<feature type="binding site" evidence="3">
    <location>
        <position position="57"/>
    </location>
    <ligand>
        <name>Mg(2+)</name>
        <dbReference type="ChEBI" id="CHEBI:18420"/>
        <label>1</label>
    </ligand>
</feature>
<dbReference type="GO" id="GO:0046872">
    <property type="term" value="F:metal ion binding"/>
    <property type="evidence" value="ECO:0007669"/>
    <property type="project" value="UniProtKB-KW"/>
</dbReference>
<dbReference type="AlphaFoldDB" id="A0A930BB21"/>
<comment type="similarity">
    <text evidence="1">Belongs to the ADP-ribosylglycohydrolase family.</text>
</comment>
<feature type="region of interest" description="Disordered" evidence="4">
    <location>
        <begin position="355"/>
        <end position="422"/>
    </location>
</feature>
<evidence type="ECO:0000256" key="2">
    <source>
        <dbReference type="ARBA" id="ARBA00022801"/>
    </source>
</evidence>
<feature type="compositionally biased region" description="Basic residues" evidence="4">
    <location>
        <begin position="409"/>
        <end position="422"/>
    </location>
</feature>
<dbReference type="Proteomes" id="UP000757890">
    <property type="component" value="Unassembled WGS sequence"/>
</dbReference>
<dbReference type="InterPro" id="IPR005502">
    <property type="entry name" value="Ribosyl_crysJ1"/>
</dbReference>
<comment type="cofactor">
    <cofactor evidence="3">
        <name>Mg(2+)</name>
        <dbReference type="ChEBI" id="CHEBI:18420"/>
    </cofactor>
    <text evidence="3">Binds 2 magnesium ions per subunit.</text>
</comment>
<keyword evidence="3" id="KW-0460">Magnesium</keyword>
<dbReference type="Pfam" id="PF03747">
    <property type="entry name" value="ADP_ribosyl_GH"/>
    <property type="match status" value="1"/>
</dbReference>
<dbReference type="PANTHER" id="PTHR16222">
    <property type="entry name" value="ADP-RIBOSYLGLYCOHYDROLASE"/>
    <property type="match status" value="1"/>
</dbReference>
<organism evidence="5 6">
    <name type="scientific">Dialister invisus</name>
    <dbReference type="NCBI Taxonomy" id="218538"/>
    <lineage>
        <taxon>Bacteria</taxon>
        <taxon>Bacillati</taxon>
        <taxon>Bacillota</taxon>
        <taxon>Negativicutes</taxon>
        <taxon>Veillonellales</taxon>
        <taxon>Veillonellaceae</taxon>
        <taxon>Dialister</taxon>
    </lineage>
</organism>
<comment type="caution">
    <text evidence="5">The sequence shown here is derived from an EMBL/GenBank/DDBJ whole genome shotgun (WGS) entry which is preliminary data.</text>
</comment>
<feature type="compositionally biased region" description="Basic and acidic residues" evidence="4">
    <location>
        <begin position="376"/>
        <end position="408"/>
    </location>
</feature>
<sequence>MTEIEMFRGAMIGGACGDALGYPLQELSVCRIQHKYGPFGLRTLVRNGQCGNLAPVTGNTQMELATVDGLLWTDAKKLEEAEGLYRGYMRWFYSQTGEEPRRGQRTWMRRQPHEREICLVREKFMHARRKPEEGLLNAFSGETMGTTKNKVNESKGGGALTRVVPIGLLYAGDSKTAFDAGVRAAAFSHSTPVAYYAAGAVSALIACLADGMTLPKAIERIHGLLNKTHRTDSITTLLSAAQQQANDQPAGKGNVWAYIDSIHSLGSGDQADEALAIAVYAALAVDDPVDAIIAAANHNGNSPITAALTGAIEGVRFGADFLPNYWKDLVEGEEIIAGLADKLYHLYEKRLRREKAKEKTKVKTAGSEKRKIKSGKPAEEKPAEEKPKRKRTGKTEAADVKEAEETVNRKAKRSRKAKTAKA</sequence>
<proteinExistence type="inferred from homology"/>
<name>A0A930BB21_9FIRM</name>
<evidence type="ECO:0000256" key="3">
    <source>
        <dbReference type="PIRSR" id="PIRSR605502-1"/>
    </source>
</evidence>
<dbReference type="EMBL" id="JABZMK010000086">
    <property type="protein sequence ID" value="MBF1130032.1"/>
    <property type="molecule type" value="Genomic_DNA"/>
</dbReference>
<reference evidence="5" key="1">
    <citation type="submission" date="2020-04" db="EMBL/GenBank/DDBJ databases">
        <title>Deep metagenomics examines the oral microbiome during advanced dental caries in children, revealing novel taxa and co-occurrences with host molecules.</title>
        <authorList>
            <person name="Baker J.L."/>
            <person name="Morton J.T."/>
            <person name="Dinis M."/>
            <person name="Alvarez R."/>
            <person name="Tran N.C."/>
            <person name="Knight R."/>
            <person name="Edlund A."/>
        </authorList>
    </citation>
    <scope>NUCLEOTIDE SEQUENCE</scope>
    <source>
        <strain evidence="5">JCVI_32_bin.14</strain>
    </source>
</reference>
<dbReference type="InterPro" id="IPR036705">
    <property type="entry name" value="Ribosyl_crysJ1_sf"/>
</dbReference>
<gene>
    <name evidence="5" type="ORF">HXL70_08360</name>
</gene>
<dbReference type="SUPFAM" id="SSF101478">
    <property type="entry name" value="ADP-ribosylglycohydrolase"/>
    <property type="match status" value="1"/>
</dbReference>
<evidence type="ECO:0000256" key="1">
    <source>
        <dbReference type="ARBA" id="ARBA00010702"/>
    </source>
</evidence>
<dbReference type="PANTHER" id="PTHR16222:SF24">
    <property type="entry name" value="ADP-RIBOSYLHYDROLASE ARH3"/>
    <property type="match status" value="1"/>
</dbReference>
<keyword evidence="3" id="KW-0479">Metal-binding</keyword>
<keyword evidence="2" id="KW-0378">Hydrolase</keyword>
<dbReference type="Gene3D" id="1.10.4080.10">
    <property type="entry name" value="ADP-ribosylation/Crystallin J1"/>
    <property type="match status" value="1"/>
</dbReference>
<evidence type="ECO:0000313" key="6">
    <source>
        <dbReference type="Proteomes" id="UP000757890"/>
    </source>
</evidence>
<feature type="compositionally biased region" description="Basic and acidic residues" evidence="4">
    <location>
        <begin position="355"/>
        <end position="369"/>
    </location>
</feature>
<evidence type="ECO:0000256" key="4">
    <source>
        <dbReference type="SAM" id="MobiDB-lite"/>
    </source>
</evidence>
<dbReference type="GO" id="GO:0016787">
    <property type="term" value="F:hydrolase activity"/>
    <property type="evidence" value="ECO:0007669"/>
    <property type="project" value="UniProtKB-KW"/>
</dbReference>
<accession>A0A930BB21</accession>